<reference evidence="1" key="1">
    <citation type="submission" date="2021-02" db="EMBL/GenBank/DDBJ databases">
        <authorList>
            <person name="Dougan E. K."/>
            <person name="Rhodes N."/>
            <person name="Thang M."/>
            <person name="Chan C."/>
        </authorList>
    </citation>
    <scope>NUCLEOTIDE SEQUENCE</scope>
</reference>
<accession>A0A813HC81</accession>
<sequence>MFPDSLILEYGTTEELLECRRRTSIRGSPGGFDQIGGAILHFKDAGQSSWARAMDDMVLRPTTLCSWKTAVVDLRFDRPSKVFLHIGADKVASQAGPGRYNCHLRSTVA</sequence>
<dbReference type="EMBL" id="CAJNNV010031253">
    <property type="protein sequence ID" value="CAE8635159.1"/>
    <property type="molecule type" value="Genomic_DNA"/>
</dbReference>
<keyword evidence="2" id="KW-1185">Reference proteome</keyword>
<protein>
    <submittedName>
        <fullName evidence="1">Uncharacterized protein</fullName>
    </submittedName>
</protein>
<proteinExistence type="predicted"/>
<dbReference type="AlphaFoldDB" id="A0A813HC81"/>
<gene>
    <name evidence="1" type="ORF">PGLA1383_LOCUS50760</name>
</gene>
<evidence type="ECO:0000313" key="2">
    <source>
        <dbReference type="Proteomes" id="UP000654075"/>
    </source>
</evidence>
<name>A0A813HC81_POLGL</name>
<evidence type="ECO:0000313" key="1">
    <source>
        <dbReference type="EMBL" id="CAE8635159.1"/>
    </source>
</evidence>
<organism evidence="1 2">
    <name type="scientific">Polarella glacialis</name>
    <name type="common">Dinoflagellate</name>
    <dbReference type="NCBI Taxonomy" id="89957"/>
    <lineage>
        <taxon>Eukaryota</taxon>
        <taxon>Sar</taxon>
        <taxon>Alveolata</taxon>
        <taxon>Dinophyceae</taxon>
        <taxon>Suessiales</taxon>
        <taxon>Suessiaceae</taxon>
        <taxon>Polarella</taxon>
    </lineage>
</organism>
<dbReference type="Proteomes" id="UP000654075">
    <property type="component" value="Unassembled WGS sequence"/>
</dbReference>
<comment type="caution">
    <text evidence="1">The sequence shown here is derived from an EMBL/GenBank/DDBJ whole genome shotgun (WGS) entry which is preliminary data.</text>
</comment>